<keyword evidence="1" id="KW-0479">Metal-binding</keyword>
<evidence type="ECO:0000313" key="5">
    <source>
        <dbReference type="EMBL" id="GAL30069.1"/>
    </source>
</evidence>
<organism evidence="5 6">
    <name type="scientific">Vibrio variabilis</name>
    <dbReference type="NCBI Taxonomy" id="990271"/>
    <lineage>
        <taxon>Bacteria</taxon>
        <taxon>Pseudomonadati</taxon>
        <taxon>Pseudomonadota</taxon>
        <taxon>Gammaproteobacteria</taxon>
        <taxon>Vibrionales</taxon>
        <taxon>Vibrionaceae</taxon>
        <taxon>Vibrio</taxon>
    </lineage>
</organism>
<evidence type="ECO:0000256" key="3">
    <source>
        <dbReference type="ARBA" id="ARBA00023014"/>
    </source>
</evidence>
<dbReference type="Proteomes" id="UP000029223">
    <property type="component" value="Unassembled WGS sequence"/>
</dbReference>
<dbReference type="InterPro" id="IPR009051">
    <property type="entry name" value="Helical_ferredxn"/>
</dbReference>
<proteinExistence type="predicted"/>
<name>A0ABQ0JMT7_9VIBR</name>
<dbReference type="PROSITE" id="PS51379">
    <property type="entry name" value="4FE4S_FER_2"/>
    <property type="match status" value="1"/>
</dbReference>
<gene>
    <name evidence="5" type="ORF">JCM19239_2621</name>
</gene>
<dbReference type="GO" id="GO:0004368">
    <property type="term" value="F:glycerol-3-phosphate dehydrogenase (quinone) activity"/>
    <property type="evidence" value="ECO:0007669"/>
    <property type="project" value="UniProtKB-EC"/>
</dbReference>
<feature type="domain" description="4Fe-4S ferredoxin-type" evidence="4">
    <location>
        <begin position="18"/>
        <end position="48"/>
    </location>
</feature>
<keyword evidence="6" id="KW-1185">Reference proteome</keyword>
<dbReference type="PROSITE" id="PS00198">
    <property type="entry name" value="4FE4S_FER_1"/>
    <property type="match status" value="1"/>
</dbReference>
<evidence type="ECO:0000256" key="2">
    <source>
        <dbReference type="ARBA" id="ARBA00023004"/>
    </source>
</evidence>
<dbReference type="EC" id="1.1.5.3" evidence="5"/>
<comment type="caution">
    <text evidence="5">The sequence shown here is derived from an EMBL/GenBank/DDBJ whole genome shotgun (WGS) entry which is preliminary data.</text>
</comment>
<evidence type="ECO:0000259" key="4">
    <source>
        <dbReference type="PROSITE" id="PS51379"/>
    </source>
</evidence>
<dbReference type="SUPFAM" id="SSF46548">
    <property type="entry name" value="alpha-helical ferredoxin"/>
    <property type="match status" value="1"/>
</dbReference>
<evidence type="ECO:0000313" key="6">
    <source>
        <dbReference type="Proteomes" id="UP000029223"/>
    </source>
</evidence>
<keyword evidence="3" id="KW-0411">Iron-sulfur</keyword>
<dbReference type="EMBL" id="BBMS01000082">
    <property type="protein sequence ID" value="GAL30069.1"/>
    <property type="molecule type" value="Genomic_DNA"/>
</dbReference>
<protein>
    <submittedName>
        <fullName evidence="5">Anaerobic glycerol-3-phosphate dehydrogenase subunit C</fullName>
        <ecNumber evidence="5">1.1.5.3</ecNumber>
    </submittedName>
</protein>
<reference evidence="6" key="2">
    <citation type="submission" date="2014-09" db="EMBL/GenBank/DDBJ databases">
        <authorList>
            <consortium name="NBRP consortium"/>
            <person name="Sawabe T."/>
            <person name="Meirelles P."/>
            <person name="Nakanishi M."/>
            <person name="Sayaka M."/>
            <person name="Hattori M."/>
            <person name="Ohkuma M."/>
        </authorList>
    </citation>
    <scope>NUCLEOTIDE SEQUENCE [LARGE SCALE GENOMIC DNA]</scope>
    <source>
        <strain evidence="6">JCM 19239</strain>
    </source>
</reference>
<evidence type="ECO:0000256" key="1">
    <source>
        <dbReference type="ARBA" id="ARBA00022723"/>
    </source>
</evidence>
<keyword evidence="5" id="KW-0560">Oxidoreductase</keyword>
<dbReference type="InterPro" id="IPR017900">
    <property type="entry name" value="4Fe4S_Fe_S_CS"/>
</dbReference>
<reference evidence="6" key="1">
    <citation type="submission" date="2014-09" db="EMBL/GenBank/DDBJ databases">
        <title>Vibrio variabilis JCM 19239. (C206) whole genome shotgun sequence.</title>
        <authorList>
            <person name="Sawabe T."/>
            <person name="Meirelles P."/>
            <person name="Nakanishi M."/>
            <person name="Sayaka M."/>
            <person name="Hattori M."/>
            <person name="Ohkuma M."/>
        </authorList>
    </citation>
    <scope>NUCLEOTIDE SEQUENCE [LARGE SCALE GENOMIC DNA]</scope>
    <source>
        <strain evidence="6">JCM 19239</strain>
    </source>
</reference>
<accession>A0ABQ0JMT7</accession>
<sequence>MTAVRPAELIAVTNIGDEHPSPSFEKCIKCTVCTVYCPVAKANPEYPGPKQCGPDGERLRLKSPEFFDDVLSSALTANAAKQHARPGLGLVTLSLSLEESMGVSRLA</sequence>
<dbReference type="Gene3D" id="1.10.1060.10">
    <property type="entry name" value="Alpha-helical ferredoxin"/>
    <property type="match status" value="1"/>
</dbReference>
<keyword evidence="2" id="KW-0408">Iron</keyword>
<dbReference type="InterPro" id="IPR017896">
    <property type="entry name" value="4Fe4S_Fe-S-bd"/>
</dbReference>